<accession>A0AAW0ZAB7</accession>
<evidence type="ECO:0000256" key="1">
    <source>
        <dbReference type="SAM" id="MobiDB-lite"/>
    </source>
</evidence>
<proteinExistence type="predicted"/>
<evidence type="ECO:0000313" key="3">
    <source>
        <dbReference type="Proteomes" id="UP001432146"/>
    </source>
</evidence>
<keyword evidence="3" id="KW-1185">Reference proteome</keyword>
<evidence type="ECO:0000313" key="2">
    <source>
        <dbReference type="EMBL" id="KAK9294412.1"/>
    </source>
</evidence>
<feature type="region of interest" description="Disordered" evidence="1">
    <location>
        <begin position="1"/>
        <end position="44"/>
    </location>
</feature>
<gene>
    <name evidence="2" type="ORF">QLX08_010958</name>
</gene>
<dbReference type="Proteomes" id="UP001432146">
    <property type="component" value="Unassembled WGS sequence"/>
</dbReference>
<protein>
    <submittedName>
        <fullName evidence="2">Uncharacterized protein</fullName>
    </submittedName>
</protein>
<sequence>MARGIGAASTFPKIIARADSERSDPANNESQSERAPPSPALPSILNPYLPGGFASFPGGYLPLSPPLLPLKTFDHNEPRDACQRSFPPDETLTSPLTKQ</sequence>
<organism evidence="2 3">
    <name type="scientific">Tetragonisca angustula</name>
    <dbReference type="NCBI Taxonomy" id="166442"/>
    <lineage>
        <taxon>Eukaryota</taxon>
        <taxon>Metazoa</taxon>
        <taxon>Ecdysozoa</taxon>
        <taxon>Arthropoda</taxon>
        <taxon>Hexapoda</taxon>
        <taxon>Insecta</taxon>
        <taxon>Pterygota</taxon>
        <taxon>Neoptera</taxon>
        <taxon>Endopterygota</taxon>
        <taxon>Hymenoptera</taxon>
        <taxon>Apocrita</taxon>
        <taxon>Aculeata</taxon>
        <taxon>Apoidea</taxon>
        <taxon>Anthophila</taxon>
        <taxon>Apidae</taxon>
        <taxon>Tetragonisca</taxon>
    </lineage>
</organism>
<comment type="caution">
    <text evidence="2">The sequence shown here is derived from an EMBL/GenBank/DDBJ whole genome shotgun (WGS) entry which is preliminary data.</text>
</comment>
<dbReference type="EMBL" id="JAWNGG020000318">
    <property type="protein sequence ID" value="KAK9294412.1"/>
    <property type="molecule type" value="Genomic_DNA"/>
</dbReference>
<reference evidence="2 3" key="1">
    <citation type="submission" date="2024-05" db="EMBL/GenBank/DDBJ databases">
        <title>The nuclear and mitochondrial genome assemblies of Tetragonisca angustula (Apidae: Meliponini), a tiny yet remarkable pollinator in the Neotropics.</title>
        <authorList>
            <person name="Ferrari R."/>
            <person name="Ricardo P.C."/>
            <person name="Dias F.C."/>
            <person name="Araujo N.S."/>
            <person name="Soares D.O."/>
            <person name="Zhou Q.-S."/>
            <person name="Zhu C.-D."/>
            <person name="Coutinho L."/>
            <person name="Airas M.C."/>
            <person name="Batista T.M."/>
        </authorList>
    </citation>
    <scope>NUCLEOTIDE SEQUENCE [LARGE SCALE GENOMIC DNA]</scope>
    <source>
        <strain evidence="2">ASF017062</strain>
        <tissue evidence="2">Abdomen</tissue>
    </source>
</reference>
<name>A0AAW0ZAB7_9HYME</name>
<feature type="region of interest" description="Disordered" evidence="1">
    <location>
        <begin position="72"/>
        <end position="99"/>
    </location>
</feature>
<dbReference type="AlphaFoldDB" id="A0AAW0ZAB7"/>
<feature type="compositionally biased region" description="Basic and acidic residues" evidence="1">
    <location>
        <begin position="72"/>
        <end position="82"/>
    </location>
</feature>